<evidence type="ECO:0000313" key="2">
    <source>
        <dbReference type="EMBL" id="EPE09838.1"/>
    </source>
</evidence>
<gene>
    <name evidence="2" type="ORF">F503_07614</name>
</gene>
<evidence type="ECO:0008006" key="4">
    <source>
        <dbReference type="Google" id="ProtNLM"/>
    </source>
</evidence>
<dbReference type="AlphaFoldDB" id="S3CT39"/>
<dbReference type="Proteomes" id="UP000016923">
    <property type="component" value="Unassembled WGS sequence"/>
</dbReference>
<sequence>MAKKAAKVVRPRLSRPVVSLAATPNPSSQNTPNQSTPSTLAYPSAYVSDDEDDEPAKFDVNTIPIHKLSLNGSSSASGSTAFRVPFKVITANGTASYGSMAEAEAAAEAALSGGGDRNAPVAPVMELVDGKLVEIGKEEEEPPKPFPFMRLPSELRVKVYAFHFEGADRVVDLCPENYRRVFRKLWLLRTCRTVYLEASYFYYSTFIFRVFPTSPGRFFKTRRPLLARLKKHQRSVMTTLELRLGPGFNKPPKCWVVTRKLALTECVSVRRLSVFVQIDPSVSWLDGFRKAGFYESFSRQLLEDILRDVPSIEVIEFDAYESVRKDCPIMMELLEAARTHNKRVAWGPRNGWTDAADNEQNTAAAAKEAHIAHGHDPNRPVAEAGSVSAYDAAMAMAVA</sequence>
<feature type="compositionally biased region" description="Basic residues" evidence="1">
    <location>
        <begin position="1"/>
        <end position="13"/>
    </location>
</feature>
<dbReference type="VEuPathDB" id="FungiDB:F503_07614"/>
<evidence type="ECO:0000256" key="1">
    <source>
        <dbReference type="SAM" id="MobiDB-lite"/>
    </source>
</evidence>
<evidence type="ECO:0000313" key="3">
    <source>
        <dbReference type="Proteomes" id="UP000016923"/>
    </source>
</evidence>
<dbReference type="PANTHER" id="PTHR42085:SF2">
    <property type="entry name" value="F-BOX DOMAIN-CONTAINING PROTEIN"/>
    <property type="match status" value="1"/>
</dbReference>
<accession>S3CT39</accession>
<dbReference type="EMBL" id="KE148147">
    <property type="protein sequence ID" value="EPE09838.1"/>
    <property type="molecule type" value="Genomic_DNA"/>
</dbReference>
<dbReference type="HOGENOM" id="CLU_057896_0_0_1"/>
<feature type="compositionally biased region" description="Polar residues" evidence="1">
    <location>
        <begin position="22"/>
        <end position="41"/>
    </location>
</feature>
<protein>
    <recommendedName>
        <fullName evidence="4">F-box domain-containing protein</fullName>
    </recommendedName>
</protein>
<dbReference type="InterPro" id="IPR038883">
    <property type="entry name" value="AN11006-like"/>
</dbReference>
<name>S3CT39_OPHP1</name>
<organism evidence="2 3">
    <name type="scientific">Ophiostoma piceae (strain UAMH 11346)</name>
    <name type="common">Sap stain fungus</name>
    <dbReference type="NCBI Taxonomy" id="1262450"/>
    <lineage>
        <taxon>Eukaryota</taxon>
        <taxon>Fungi</taxon>
        <taxon>Dikarya</taxon>
        <taxon>Ascomycota</taxon>
        <taxon>Pezizomycotina</taxon>
        <taxon>Sordariomycetes</taxon>
        <taxon>Sordariomycetidae</taxon>
        <taxon>Ophiostomatales</taxon>
        <taxon>Ophiostomataceae</taxon>
        <taxon>Ophiostoma</taxon>
    </lineage>
</organism>
<dbReference type="PANTHER" id="PTHR42085">
    <property type="entry name" value="F-BOX DOMAIN-CONTAINING PROTEIN"/>
    <property type="match status" value="1"/>
</dbReference>
<feature type="region of interest" description="Disordered" evidence="1">
    <location>
        <begin position="1"/>
        <end position="57"/>
    </location>
</feature>
<dbReference type="OrthoDB" id="5372935at2759"/>
<reference evidence="2 3" key="1">
    <citation type="journal article" date="2013" name="BMC Genomics">
        <title>The genome and transcriptome of the pine saprophyte Ophiostoma piceae, and a comparison with the bark beetle-associated pine pathogen Grosmannia clavigera.</title>
        <authorList>
            <person name="Haridas S."/>
            <person name="Wang Y."/>
            <person name="Lim L."/>
            <person name="Massoumi Alamouti S."/>
            <person name="Jackman S."/>
            <person name="Docking R."/>
            <person name="Robertson G."/>
            <person name="Birol I."/>
            <person name="Bohlmann J."/>
            <person name="Breuil C."/>
        </authorList>
    </citation>
    <scope>NUCLEOTIDE SEQUENCE [LARGE SCALE GENOMIC DNA]</scope>
    <source>
        <strain evidence="2 3">UAMH 11346</strain>
    </source>
</reference>
<proteinExistence type="predicted"/>
<dbReference type="eggNOG" id="ENOG502SI7R">
    <property type="taxonomic scope" value="Eukaryota"/>
</dbReference>
<keyword evidence="3" id="KW-1185">Reference proteome</keyword>